<accession>A0A6A2ZQ77</accession>
<sequence length="93" mass="9820">MIFHPYSPGNTPGISHAFEEDDGDDDEGRPGSSSSISGKHSSQDFKRTSPGHSPGDNYFLILPTVHSRIMIGQAEDKVAEASGGGCSVTLSKQ</sequence>
<evidence type="ECO:0000313" key="3">
    <source>
        <dbReference type="Proteomes" id="UP000436088"/>
    </source>
</evidence>
<keyword evidence="3" id="KW-1185">Reference proteome</keyword>
<name>A0A6A2ZQ77_HIBSY</name>
<proteinExistence type="predicted"/>
<comment type="caution">
    <text evidence="2">The sequence shown here is derived from an EMBL/GenBank/DDBJ whole genome shotgun (WGS) entry which is preliminary data.</text>
</comment>
<feature type="region of interest" description="Disordered" evidence="1">
    <location>
        <begin position="1"/>
        <end position="56"/>
    </location>
</feature>
<evidence type="ECO:0000313" key="2">
    <source>
        <dbReference type="EMBL" id="KAE8694038.1"/>
    </source>
</evidence>
<dbReference type="AlphaFoldDB" id="A0A6A2ZQ77"/>
<evidence type="ECO:0000256" key="1">
    <source>
        <dbReference type="SAM" id="MobiDB-lite"/>
    </source>
</evidence>
<dbReference type="Proteomes" id="UP000436088">
    <property type="component" value="Unassembled WGS sequence"/>
</dbReference>
<gene>
    <name evidence="2" type="ORF">F3Y22_tig00110788pilonHSYRG00313</name>
</gene>
<reference evidence="2" key="1">
    <citation type="submission" date="2019-09" db="EMBL/GenBank/DDBJ databases">
        <title>Draft genome information of white flower Hibiscus syriacus.</title>
        <authorList>
            <person name="Kim Y.-M."/>
        </authorList>
    </citation>
    <scope>NUCLEOTIDE SEQUENCE [LARGE SCALE GENOMIC DNA]</scope>
    <source>
        <strain evidence="2">YM2019G1</strain>
    </source>
</reference>
<dbReference type="EMBL" id="VEPZ02001112">
    <property type="protein sequence ID" value="KAE8694038.1"/>
    <property type="molecule type" value="Genomic_DNA"/>
</dbReference>
<organism evidence="2 3">
    <name type="scientific">Hibiscus syriacus</name>
    <name type="common">Rose of Sharon</name>
    <dbReference type="NCBI Taxonomy" id="106335"/>
    <lineage>
        <taxon>Eukaryota</taxon>
        <taxon>Viridiplantae</taxon>
        <taxon>Streptophyta</taxon>
        <taxon>Embryophyta</taxon>
        <taxon>Tracheophyta</taxon>
        <taxon>Spermatophyta</taxon>
        <taxon>Magnoliopsida</taxon>
        <taxon>eudicotyledons</taxon>
        <taxon>Gunneridae</taxon>
        <taxon>Pentapetalae</taxon>
        <taxon>rosids</taxon>
        <taxon>malvids</taxon>
        <taxon>Malvales</taxon>
        <taxon>Malvaceae</taxon>
        <taxon>Malvoideae</taxon>
        <taxon>Hibiscus</taxon>
    </lineage>
</organism>
<protein>
    <submittedName>
        <fullName evidence="2">Uncharacterized protein</fullName>
    </submittedName>
</protein>